<dbReference type="Gene3D" id="1.25.40.10">
    <property type="entry name" value="Tetratricopeptide repeat domain"/>
    <property type="match status" value="4"/>
</dbReference>
<dbReference type="Pfam" id="PF13424">
    <property type="entry name" value="TPR_12"/>
    <property type="match status" value="2"/>
</dbReference>
<dbReference type="InterPro" id="IPR011990">
    <property type="entry name" value="TPR-like_helical_dom_sf"/>
</dbReference>
<dbReference type="AlphaFoldDB" id="A0A814I8D7"/>
<dbReference type="InterPro" id="IPR019734">
    <property type="entry name" value="TPR_rpt"/>
</dbReference>
<name>A0A814I8D7_9BILA</name>
<keyword evidence="3" id="KW-0677">Repeat</keyword>
<gene>
    <name evidence="9" type="ORF">GPM918_LOCUS14748</name>
    <name evidence="8" type="ORF">OVA965_LOCUS10179</name>
    <name evidence="11" type="ORF">SRO942_LOCUS14748</name>
    <name evidence="10" type="ORF">TMI583_LOCUS10175</name>
</gene>
<dbReference type="Proteomes" id="UP000677228">
    <property type="component" value="Unassembled WGS sequence"/>
</dbReference>
<accession>A0A814I8D7</accession>
<dbReference type="InterPro" id="IPR018708">
    <property type="entry name" value="DUF2225"/>
</dbReference>
<dbReference type="PANTHER" id="PTHR46630:SF1">
    <property type="entry name" value="TETRATRICOPEPTIDE REPEAT PROTEIN 29"/>
    <property type="match status" value="1"/>
</dbReference>
<feature type="repeat" description="TPR" evidence="7">
    <location>
        <begin position="133"/>
        <end position="166"/>
    </location>
</feature>
<dbReference type="SUPFAM" id="SSF48452">
    <property type="entry name" value="TPR-like"/>
    <property type="match status" value="2"/>
</dbReference>
<evidence type="ECO:0000256" key="4">
    <source>
        <dbReference type="ARBA" id="ARBA00022803"/>
    </source>
</evidence>
<evidence type="ECO:0000313" key="12">
    <source>
        <dbReference type="Proteomes" id="UP000663829"/>
    </source>
</evidence>
<evidence type="ECO:0000313" key="11">
    <source>
        <dbReference type="EMBL" id="CAF3791834.1"/>
    </source>
</evidence>
<dbReference type="InterPro" id="IPR051476">
    <property type="entry name" value="Bac_ResReg_Asp_Phosphatase"/>
</dbReference>
<dbReference type="SMART" id="SM00028">
    <property type="entry name" value="TPR"/>
    <property type="match status" value="10"/>
</dbReference>
<comment type="caution">
    <text evidence="9">The sequence shown here is derived from an EMBL/GenBank/DDBJ whole genome shotgun (WGS) entry which is preliminary data.</text>
</comment>
<dbReference type="EMBL" id="CAJOBC010003598">
    <property type="protein sequence ID" value="CAF3791834.1"/>
    <property type="molecule type" value="Genomic_DNA"/>
</dbReference>
<evidence type="ECO:0000256" key="3">
    <source>
        <dbReference type="ARBA" id="ARBA00022737"/>
    </source>
</evidence>
<dbReference type="EMBL" id="CAJNOK010003730">
    <property type="protein sequence ID" value="CAF0912145.1"/>
    <property type="molecule type" value="Genomic_DNA"/>
</dbReference>
<dbReference type="Proteomes" id="UP000663829">
    <property type="component" value="Unassembled WGS sequence"/>
</dbReference>
<evidence type="ECO:0000313" key="9">
    <source>
        <dbReference type="EMBL" id="CAF1020418.1"/>
    </source>
</evidence>
<dbReference type="Proteomes" id="UP000682733">
    <property type="component" value="Unassembled WGS sequence"/>
</dbReference>
<proteinExistence type="predicted"/>
<sequence>MSVDGIHEVIGNLYKETKQFDLAIKHFNKSLTVQRTNFNENRESSELNVLDSLAECYEMLDDYEQCVKYYTKALALTNVDDHTIRVDNIVRILILIGTSYALDSKLDLAVKWFDRIFELDNQYPTLITNERIVKIHECLGNIYTENNDYTHAIEHYSKQLELLIKLNKATRERKLHIRQTLAELCKQKNDLPLAIHHYKVVLTLQNQNFNNGYSGRLARFSKKQKRQQTNLAYLHYSIADCYEKLFDYSDALTHYKTILELKVIDQSLLADAHIGLGTIYENSTSEKNYLLAIKHYKKLVVLKLKNYNQNMSNIARYYTGIGWCYCKLKENKLGLKYCEKALNIYRECSESTDDPCYTNVYATLACLYYQINNYETAWIYCDKSIAVMKDSFPIVKYEYPIYAWIYEVYGCIYLYFKDKYLAIESFKESMNLFQKHQPYPRKEIKRIQHSLYELRLNNSVEDEVYEPVRKKSKIK</sequence>
<comment type="subcellular location">
    <subcellularLocation>
        <location evidence="1">Cytoplasm</location>
    </subcellularLocation>
</comment>
<evidence type="ECO:0000256" key="5">
    <source>
        <dbReference type="ARBA" id="ARBA00040665"/>
    </source>
</evidence>
<dbReference type="PROSITE" id="PS50005">
    <property type="entry name" value="TPR"/>
    <property type="match status" value="3"/>
</dbReference>
<dbReference type="EMBL" id="CAJNOQ010003598">
    <property type="protein sequence ID" value="CAF1020418.1"/>
    <property type="molecule type" value="Genomic_DNA"/>
</dbReference>
<evidence type="ECO:0000256" key="2">
    <source>
        <dbReference type="ARBA" id="ARBA00022490"/>
    </source>
</evidence>
<evidence type="ECO:0000256" key="6">
    <source>
        <dbReference type="ARBA" id="ARBA00044739"/>
    </source>
</evidence>
<organism evidence="9 12">
    <name type="scientific">Didymodactylos carnosus</name>
    <dbReference type="NCBI Taxonomy" id="1234261"/>
    <lineage>
        <taxon>Eukaryota</taxon>
        <taxon>Metazoa</taxon>
        <taxon>Spiralia</taxon>
        <taxon>Gnathifera</taxon>
        <taxon>Rotifera</taxon>
        <taxon>Eurotatoria</taxon>
        <taxon>Bdelloidea</taxon>
        <taxon>Philodinida</taxon>
        <taxon>Philodinidae</taxon>
        <taxon>Didymodactylos</taxon>
    </lineage>
</organism>
<protein>
    <recommendedName>
        <fullName evidence="5">Tetratricopeptide repeat protein 29</fullName>
    </recommendedName>
</protein>
<keyword evidence="4 7" id="KW-0802">TPR repeat</keyword>
<evidence type="ECO:0000256" key="1">
    <source>
        <dbReference type="ARBA" id="ARBA00004496"/>
    </source>
</evidence>
<comment type="function">
    <text evidence="6">Axonemal protein which is implicated in axonemal and/or peri-axonemal structure assembly and regulates flagellum assembly and beating and therefore sperm motility.</text>
</comment>
<evidence type="ECO:0000256" key="7">
    <source>
        <dbReference type="PROSITE-ProRule" id="PRU00339"/>
    </source>
</evidence>
<dbReference type="Proteomes" id="UP000681722">
    <property type="component" value="Unassembled WGS sequence"/>
</dbReference>
<keyword evidence="12" id="KW-1185">Reference proteome</keyword>
<evidence type="ECO:0000313" key="10">
    <source>
        <dbReference type="EMBL" id="CAF3691075.1"/>
    </source>
</evidence>
<dbReference type="PANTHER" id="PTHR46630">
    <property type="entry name" value="TETRATRICOPEPTIDE REPEAT PROTEIN 29"/>
    <property type="match status" value="1"/>
</dbReference>
<feature type="repeat" description="TPR" evidence="7">
    <location>
        <begin position="4"/>
        <end position="37"/>
    </location>
</feature>
<reference evidence="9" key="1">
    <citation type="submission" date="2021-02" db="EMBL/GenBank/DDBJ databases">
        <authorList>
            <person name="Nowell W R."/>
        </authorList>
    </citation>
    <scope>NUCLEOTIDE SEQUENCE</scope>
</reference>
<feature type="repeat" description="TPR" evidence="7">
    <location>
        <begin position="47"/>
        <end position="80"/>
    </location>
</feature>
<dbReference type="GO" id="GO:0005737">
    <property type="term" value="C:cytoplasm"/>
    <property type="evidence" value="ECO:0007669"/>
    <property type="project" value="UniProtKB-SubCell"/>
</dbReference>
<dbReference type="EMBL" id="CAJOBA010003731">
    <property type="protein sequence ID" value="CAF3691075.1"/>
    <property type="molecule type" value="Genomic_DNA"/>
</dbReference>
<evidence type="ECO:0000313" key="8">
    <source>
        <dbReference type="EMBL" id="CAF0912145.1"/>
    </source>
</evidence>
<keyword evidence="2" id="KW-0963">Cytoplasm</keyword>
<dbReference type="Pfam" id="PF09986">
    <property type="entry name" value="DUF2225"/>
    <property type="match status" value="1"/>
</dbReference>